<feature type="transmembrane region" description="Helical" evidence="5">
    <location>
        <begin position="43"/>
        <end position="64"/>
    </location>
</feature>
<dbReference type="InterPro" id="IPR013525">
    <property type="entry name" value="ABC2_TM"/>
</dbReference>
<evidence type="ECO:0000313" key="8">
    <source>
        <dbReference type="EMBL" id="CAD9426000.1"/>
    </source>
</evidence>
<dbReference type="GO" id="GO:0140359">
    <property type="term" value="F:ABC-type transporter activity"/>
    <property type="evidence" value="ECO:0007669"/>
    <property type="project" value="InterPro"/>
</dbReference>
<dbReference type="Pfam" id="PF01061">
    <property type="entry name" value="ABC2_membrane"/>
    <property type="match status" value="1"/>
</dbReference>
<dbReference type="AlphaFoldDB" id="A0A6U7DGG5"/>
<proteinExistence type="predicted"/>
<evidence type="ECO:0000256" key="1">
    <source>
        <dbReference type="ARBA" id="ARBA00004141"/>
    </source>
</evidence>
<evidence type="ECO:0000313" key="7">
    <source>
        <dbReference type="EMBL" id="CAD9425997.1"/>
    </source>
</evidence>
<protein>
    <recommendedName>
        <fullName evidence="6">ABC-2 type transporter transmembrane domain-containing protein</fullName>
    </recommendedName>
</protein>
<name>A0A6U7DGG5_9EUKA</name>
<feature type="domain" description="ABC-2 type transporter transmembrane" evidence="6">
    <location>
        <begin position="15"/>
        <end position="161"/>
    </location>
</feature>
<evidence type="ECO:0000256" key="5">
    <source>
        <dbReference type="SAM" id="Phobius"/>
    </source>
</evidence>
<organism evidence="8">
    <name type="scientific">Haptolina brevifila</name>
    <dbReference type="NCBI Taxonomy" id="156173"/>
    <lineage>
        <taxon>Eukaryota</taxon>
        <taxon>Haptista</taxon>
        <taxon>Haptophyta</taxon>
        <taxon>Prymnesiophyceae</taxon>
        <taxon>Prymnesiales</taxon>
        <taxon>Prymnesiaceae</taxon>
        <taxon>Haptolina</taxon>
    </lineage>
</organism>
<comment type="subcellular location">
    <subcellularLocation>
        <location evidence="1">Membrane</location>
        <topology evidence="1">Multi-pass membrane protein</topology>
    </subcellularLocation>
</comment>
<dbReference type="GO" id="GO:0016020">
    <property type="term" value="C:membrane"/>
    <property type="evidence" value="ECO:0007669"/>
    <property type="project" value="UniProtKB-SubCell"/>
</dbReference>
<dbReference type="EMBL" id="HBGU01016618">
    <property type="protein sequence ID" value="CAD9426000.1"/>
    <property type="molecule type" value="Transcribed_RNA"/>
</dbReference>
<keyword evidence="3 5" id="KW-1133">Transmembrane helix</keyword>
<reference evidence="8" key="1">
    <citation type="submission" date="2021-01" db="EMBL/GenBank/DDBJ databases">
        <authorList>
            <person name="Corre E."/>
            <person name="Pelletier E."/>
            <person name="Niang G."/>
            <person name="Scheremetjew M."/>
            <person name="Finn R."/>
            <person name="Kale V."/>
            <person name="Holt S."/>
            <person name="Cochrane G."/>
            <person name="Meng A."/>
            <person name="Brown T."/>
            <person name="Cohen L."/>
        </authorList>
    </citation>
    <scope>NUCLEOTIDE SEQUENCE</scope>
    <source>
        <strain evidence="8">UTEX LB 985</strain>
    </source>
</reference>
<gene>
    <name evidence="7" type="ORF">CBRE1094_LOCUS8992</name>
    <name evidence="8" type="ORF">CBRE1094_LOCUS8993</name>
</gene>
<feature type="transmembrane region" description="Helical" evidence="5">
    <location>
        <begin position="76"/>
        <end position="101"/>
    </location>
</feature>
<evidence type="ECO:0000256" key="4">
    <source>
        <dbReference type="ARBA" id="ARBA00023136"/>
    </source>
</evidence>
<evidence type="ECO:0000256" key="3">
    <source>
        <dbReference type="ARBA" id="ARBA00022989"/>
    </source>
</evidence>
<evidence type="ECO:0000256" key="2">
    <source>
        <dbReference type="ARBA" id="ARBA00022692"/>
    </source>
</evidence>
<feature type="transmembrane region" description="Helical" evidence="5">
    <location>
        <begin position="107"/>
        <end position="128"/>
    </location>
</feature>
<evidence type="ECO:0000259" key="6">
    <source>
        <dbReference type="Pfam" id="PF01061"/>
    </source>
</evidence>
<keyword evidence="2 5" id="KW-0812">Transmembrane</keyword>
<dbReference type="EMBL" id="HBGU01016617">
    <property type="protein sequence ID" value="CAD9425997.1"/>
    <property type="molecule type" value="Transcribed_RNA"/>
</dbReference>
<keyword evidence="4 5" id="KW-0472">Membrane</keyword>
<sequence>MKGVGVAHLGGACVAAVSAVSFFGKGGAVSRRYRSWGVSMPLFVLGGIVVHTIEVALHALLFASQLGWLFGTQRSFAFLYIELLSVFWAATGLGYAAHLLAASEDNAQLLCLLCIISSAVLSSVTMPLPRLKRTKAFKALYPLTYVSFIRYSIEAAMVAELTHYVNIYNVSVALDIQGFTRDAIYPHLLKIAGLGLGLRVFAVLLAAGGRCRC</sequence>
<accession>A0A6U7DGG5</accession>
<feature type="transmembrane region" description="Helical" evidence="5">
    <location>
        <begin position="184"/>
        <end position="207"/>
    </location>
</feature>